<dbReference type="Proteomes" id="UP001281410">
    <property type="component" value="Unassembled WGS sequence"/>
</dbReference>
<evidence type="ECO:0000256" key="3">
    <source>
        <dbReference type="ARBA" id="ARBA00022833"/>
    </source>
</evidence>
<name>A0AAE0E228_9ROSI</name>
<dbReference type="GO" id="GO:0008270">
    <property type="term" value="F:zinc ion binding"/>
    <property type="evidence" value="ECO:0007669"/>
    <property type="project" value="UniProtKB-KW"/>
</dbReference>
<organism evidence="7 8">
    <name type="scientific">Dipteronia sinensis</name>
    <dbReference type="NCBI Taxonomy" id="43782"/>
    <lineage>
        <taxon>Eukaryota</taxon>
        <taxon>Viridiplantae</taxon>
        <taxon>Streptophyta</taxon>
        <taxon>Embryophyta</taxon>
        <taxon>Tracheophyta</taxon>
        <taxon>Spermatophyta</taxon>
        <taxon>Magnoliopsida</taxon>
        <taxon>eudicotyledons</taxon>
        <taxon>Gunneridae</taxon>
        <taxon>Pentapetalae</taxon>
        <taxon>rosids</taxon>
        <taxon>malvids</taxon>
        <taxon>Sapindales</taxon>
        <taxon>Sapindaceae</taxon>
        <taxon>Hippocastanoideae</taxon>
        <taxon>Acereae</taxon>
        <taxon>Dipteronia</taxon>
    </lineage>
</organism>
<evidence type="ECO:0000256" key="5">
    <source>
        <dbReference type="SAM" id="MobiDB-lite"/>
    </source>
</evidence>
<dbReference type="EMBL" id="JANJYJ010000006">
    <property type="protein sequence ID" value="KAK3204670.1"/>
    <property type="molecule type" value="Genomic_DNA"/>
</dbReference>
<feature type="domain" description="SWIM-type" evidence="6">
    <location>
        <begin position="122"/>
        <end position="154"/>
    </location>
</feature>
<evidence type="ECO:0000256" key="1">
    <source>
        <dbReference type="ARBA" id="ARBA00022723"/>
    </source>
</evidence>
<proteinExistence type="predicted"/>
<gene>
    <name evidence="7" type="ORF">Dsin_018716</name>
</gene>
<feature type="region of interest" description="Disordered" evidence="5">
    <location>
        <begin position="271"/>
        <end position="297"/>
    </location>
</feature>
<dbReference type="SUPFAM" id="SSF57756">
    <property type="entry name" value="Retrovirus zinc finger-like domains"/>
    <property type="match status" value="1"/>
</dbReference>
<evidence type="ECO:0000256" key="4">
    <source>
        <dbReference type="PROSITE-ProRule" id="PRU00325"/>
    </source>
</evidence>
<keyword evidence="1" id="KW-0479">Metal-binding</keyword>
<accession>A0AAE0E228</accession>
<keyword evidence="2 4" id="KW-0863">Zinc-finger</keyword>
<protein>
    <recommendedName>
        <fullName evidence="6">SWIM-type domain-containing protein</fullName>
    </recommendedName>
</protein>
<dbReference type="Gene3D" id="4.10.60.10">
    <property type="entry name" value="Zinc finger, CCHC-type"/>
    <property type="match status" value="1"/>
</dbReference>
<dbReference type="InterPro" id="IPR036875">
    <property type="entry name" value="Znf_CCHC_sf"/>
</dbReference>
<sequence>MAELKETYHKVYDELLGAGVEKFSRVHSPRKRYFSMTTNIAESMNSCLLAVQKLPITTMAEFIRDLLQRWFYNRRTNAREMSTYLTTFADEHIKDRIETAHRCEIPPIHLNTFKVDDKWKETTVDLDERSCSCRQWDLDELSCSHAMAVARFKCVSINALASEFYTTRFLKHAYEMGVNLVPDPEYWDIPDAIRTRIVLPWKKKNLPRRPKKLRIPSTREKRKLQSCLKCGKKGHNKITYPEPSSSTCKPAKKARTCSICKKEGHNRLKCPDKPPEPILIDSDEENAGGEALLNFPE</sequence>
<evidence type="ECO:0000313" key="7">
    <source>
        <dbReference type="EMBL" id="KAK3204670.1"/>
    </source>
</evidence>
<comment type="caution">
    <text evidence="7">The sequence shown here is derived from an EMBL/GenBank/DDBJ whole genome shotgun (WGS) entry which is preliminary data.</text>
</comment>
<dbReference type="PANTHER" id="PTHR31973">
    <property type="entry name" value="POLYPROTEIN, PUTATIVE-RELATED"/>
    <property type="match status" value="1"/>
</dbReference>
<dbReference type="GO" id="GO:0003676">
    <property type="term" value="F:nucleic acid binding"/>
    <property type="evidence" value="ECO:0007669"/>
    <property type="project" value="InterPro"/>
</dbReference>
<dbReference type="InterPro" id="IPR006564">
    <property type="entry name" value="Znf_PMZ"/>
</dbReference>
<evidence type="ECO:0000259" key="6">
    <source>
        <dbReference type="PROSITE" id="PS50966"/>
    </source>
</evidence>
<evidence type="ECO:0000256" key="2">
    <source>
        <dbReference type="ARBA" id="ARBA00022771"/>
    </source>
</evidence>
<reference evidence="7" key="1">
    <citation type="journal article" date="2023" name="Plant J.">
        <title>Genome sequences and population genomics provide insights into the demographic history, inbreeding, and mutation load of two 'living fossil' tree species of Dipteronia.</title>
        <authorList>
            <person name="Feng Y."/>
            <person name="Comes H.P."/>
            <person name="Chen J."/>
            <person name="Zhu S."/>
            <person name="Lu R."/>
            <person name="Zhang X."/>
            <person name="Li P."/>
            <person name="Qiu J."/>
            <person name="Olsen K.M."/>
            <person name="Qiu Y."/>
        </authorList>
    </citation>
    <scope>NUCLEOTIDE SEQUENCE</scope>
    <source>
        <strain evidence="7">NBL</strain>
    </source>
</reference>
<dbReference type="PROSITE" id="PS50966">
    <property type="entry name" value="ZF_SWIM"/>
    <property type="match status" value="1"/>
</dbReference>
<keyword evidence="3" id="KW-0862">Zinc</keyword>
<keyword evidence="8" id="KW-1185">Reference proteome</keyword>
<evidence type="ECO:0000313" key="8">
    <source>
        <dbReference type="Proteomes" id="UP001281410"/>
    </source>
</evidence>
<dbReference type="PANTHER" id="PTHR31973:SF195">
    <property type="entry name" value="MUDR FAMILY TRANSPOSASE"/>
    <property type="match status" value="1"/>
</dbReference>
<dbReference type="Pfam" id="PF04434">
    <property type="entry name" value="SWIM"/>
    <property type="match status" value="1"/>
</dbReference>
<dbReference type="SMART" id="SM00575">
    <property type="entry name" value="ZnF_PMZ"/>
    <property type="match status" value="1"/>
</dbReference>
<dbReference type="AlphaFoldDB" id="A0AAE0E228"/>
<dbReference type="InterPro" id="IPR007527">
    <property type="entry name" value="Znf_SWIM"/>
</dbReference>